<dbReference type="EMBL" id="JBHTLD010000033">
    <property type="protein sequence ID" value="MFD1185712.1"/>
    <property type="molecule type" value="Genomic_DNA"/>
</dbReference>
<feature type="domain" description="DUF7793" evidence="2">
    <location>
        <begin position="20"/>
        <end position="132"/>
    </location>
</feature>
<proteinExistence type="predicted"/>
<evidence type="ECO:0000313" key="4">
    <source>
        <dbReference type="Proteomes" id="UP001597094"/>
    </source>
</evidence>
<name>A0ABW3SPA2_9BACT</name>
<sequence>MVNSESDRDIKSTETAYVKMMLKNGIFYMYYKPLKQLELTVAKQIVNDRIAFVEGESYPCLFDIQPVEHSTKEARDYMADEGNDFVISSAILVGSPVLRMMANFFIMVNKPKNPTRMFSDEKSALEWLVQFKQ</sequence>
<dbReference type="InterPro" id="IPR056695">
    <property type="entry name" value="DUF7793"/>
</dbReference>
<protein>
    <recommendedName>
        <fullName evidence="2">DUF7793 domain-containing protein</fullName>
    </recommendedName>
</protein>
<gene>
    <name evidence="3" type="ORF">ACFQ2O_05780</name>
</gene>
<evidence type="ECO:0000256" key="1">
    <source>
        <dbReference type="SAM" id="Phobius"/>
    </source>
</evidence>
<organism evidence="3 4">
    <name type="scientific">Pontibacter rugosus</name>
    <dbReference type="NCBI Taxonomy" id="1745966"/>
    <lineage>
        <taxon>Bacteria</taxon>
        <taxon>Pseudomonadati</taxon>
        <taxon>Bacteroidota</taxon>
        <taxon>Cytophagia</taxon>
        <taxon>Cytophagales</taxon>
        <taxon>Hymenobacteraceae</taxon>
        <taxon>Pontibacter</taxon>
    </lineage>
</organism>
<comment type="caution">
    <text evidence="3">The sequence shown here is derived from an EMBL/GenBank/DDBJ whole genome shotgun (WGS) entry which is preliminary data.</text>
</comment>
<dbReference type="Pfam" id="PF25056">
    <property type="entry name" value="DUF7793"/>
    <property type="match status" value="1"/>
</dbReference>
<keyword evidence="1" id="KW-0472">Membrane</keyword>
<dbReference type="RefSeq" id="WP_377523812.1">
    <property type="nucleotide sequence ID" value="NZ_JBHTLD010000033.1"/>
</dbReference>
<dbReference type="Proteomes" id="UP001597094">
    <property type="component" value="Unassembled WGS sequence"/>
</dbReference>
<keyword evidence="1" id="KW-1133">Transmembrane helix</keyword>
<evidence type="ECO:0000259" key="2">
    <source>
        <dbReference type="Pfam" id="PF25056"/>
    </source>
</evidence>
<evidence type="ECO:0000313" key="3">
    <source>
        <dbReference type="EMBL" id="MFD1185712.1"/>
    </source>
</evidence>
<dbReference type="Gene3D" id="3.40.970.30">
    <property type="entry name" value="yp_829618.1 like domains"/>
    <property type="match status" value="1"/>
</dbReference>
<keyword evidence="4" id="KW-1185">Reference proteome</keyword>
<reference evidence="4" key="1">
    <citation type="journal article" date="2019" name="Int. J. Syst. Evol. Microbiol.">
        <title>The Global Catalogue of Microorganisms (GCM) 10K type strain sequencing project: providing services to taxonomists for standard genome sequencing and annotation.</title>
        <authorList>
            <consortium name="The Broad Institute Genomics Platform"/>
            <consortium name="The Broad Institute Genome Sequencing Center for Infectious Disease"/>
            <person name="Wu L."/>
            <person name="Ma J."/>
        </authorList>
    </citation>
    <scope>NUCLEOTIDE SEQUENCE [LARGE SCALE GENOMIC DNA]</scope>
    <source>
        <strain evidence="4">JCM 31319</strain>
    </source>
</reference>
<feature type="transmembrane region" description="Helical" evidence="1">
    <location>
        <begin position="85"/>
        <end position="108"/>
    </location>
</feature>
<accession>A0ABW3SPA2</accession>
<keyword evidence="1" id="KW-0812">Transmembrane</keyword>